<feature type="compositionally biased region" description="Basic and acidic residues" evidence="1">
    <location>
        <begin position="520"/>
        <end position="536"/>
    </location>
</feature>
<feature type="compositionally biased region" description="Basic and acidic residues" evidence="1">
    <location>
        <begin position="276"/>
        <end position="291"/>
    </location>
</feature>
<reference evidence="2 3" key="1">
    <citation type="journal article" date="2016" name="Genome Biol. Evol.">
        <title>Divergent and convergent evolution of fungal pathogenicity.</title>
        <authorList>
            <person name="Shang Y."/>
            <person name="Xiao G."/>
            <person name="Zheng P."/>
            <person name="Cen K."/>
            <person name="Zhan S."/>
            <person name="Wang C."/>
        </authorList>
    </citation>
    <scope>NUCLEOTIDE SEQUENCE [LARGE SCALE GENOMIC DNA]</scope>
    <source>
        <strain evidence="2 3">RCEF 264</strain>
    </source>
</reference>
<feature type="region of interest" description="Disordered" evidence="1">
    <location>
        <begin position="610"/>
        <end position="634"/>
    </location>
</feature>
<evidence type="ECO:0000313" key="2">
    <source>
        <dbReference type="EMBL" id="OAA55897.1"/>
    </source>
</evidence>
<feature type="compositionally biased region" description="Low complexity" evidence="1">
    <location>
        <begin position="230"/>
        <end position="246"/>
    </location>
</feature>
<feature type="compositionally biased region" description="Low complexity" evidence="1">
    <location>
        <begin position="139"/>
        <end position="160"/>
    </location>
</feature>
<feature type="region of interest" description="Disordered" evidence="1">
    <location>
        <begin position="270"/>
        <end position="305"/>
    </location>
</feature>
<feature type="region of interest" description="Disordered" evidence="1">
    <location>
        <begin position="1"/>
        <end position="167"/>
    </location>
</feature>
<dbReference type="Proteomes" id="UP000076874">
    <property type="component" value="Unassembled WGS sequence"/>
</dbReference>
<feature type="region of interest" description="Disordered" evidence="1">
    <location>
        <begin position="185"/>
        <end position="246"/>
    </location>
</feature>
<feature type="compositionally biased region" description="Gly residues" evidence="1">
    <location>
        <begin position="416"/>
        <end position="429"/>
    </location>
</feature>
<proteinExistence type="predicted"/>
<comment type="caution">
    <text evidence="2">The sequence shown here is derived from an EMBL/GenBank/DDBJ whole genome shotgun (WGS) entry which is preliminary data.</text>
</comment>
<protein>
    <submittedName>
        <fullName evidence="2">Uncharacterized protein</fullName>
    </submittedName>
</protein>
<feature type="compositionally biased region" description="Low complexity" evidence="1">
    <location>
        <begin position="63"/>
        <end position="82"/>
    </location>
</feature>
<dbReference type="AlphaFoldDB" id="A0A167NTF6"/>
<feature type="compositionally biased region" description="Low complexity" evidence="1">
    <location>
        <begin position="29"/>
        <end position="43"/>
    </location>
</feature>
<feature type="compositionally biased region" description="Basic residues" evidence="1">
    <location>
        <begin position="119"/>
        <end position="131"/>
    </location>
</feature>
<keyword evidence="3" id="KW-1185">Reference proteome</keyword>
<sequence length="725" mass="77021">MEPHRRLRLSPSRLLPLRALKTRTPAVADTDTPNSPNTPNTTTIPGRLAQRHVLGPVLDSRDNNNSNKNNQAPAPSSSRPSSVVTGWKKVFASWRQNMPRRRRHLHRATETAATGPHPGRGHRKHPVPPRRMRSEPAGAPTTTTTTTATATTKSASTSSPAPAPVVLPQALSPQSSLLSYADVARIGDGRRPPPPCPLPSRTTRLQRSAARSSGIAHGSETNDDDDEKMAAAGNTGTTSGRGSTANDAVGKAVDTVMEGGANAAVTSMTNNIDNHCNNRDDGTSRSNDHQSDNAGSVSDSPFPDLVGTSPAAYARRRAYLRALRATHRRGHLFRGRIPFLSPPSPAEGGFARGAARQNVDPGEGLLAHSASDQPAHAAMTEVGRRLPFSDSHSPHSPHHPLLLPFQAHNPLKGSPRGRGGGGGGGGGGSPLRASHRGRIFRPATVQPLDTGRYGRRPPRPPRRNPLRLSNARALQDSPVDNAGDNFASGYPVYGPSDSPQREHNNSATTSPGDLFPGADDDARSSPLEGRRSDGVTRRPRSLFHARIRPPRGHSDGNESGGNENGNTYDPDLIPAVYRLPEDTLGVQQASRHAPVELPRAPEAERQRISLRRQHSDGEASASQVVSVASGAPGLQRSLRRQNSDGFLAHARVPGPVASVRAGSAPSVPSTTSMLPTISVPTATAALTLTTTAATTGTSAEIRFEETNAWLQDLLNYIDDVENWGQ</sequence>
<accession>A0A167NTF6</accession>
<dbReference type="EMBL" id="AZHD01000018">
    <property type="protein sequence ID" value="OAA55897.1"/>
    <property type="molecule type" value="Genomic_DNA"/>
</dbReference>
<gene>
    <name evidence="2" type="ORF">SPI_08104</name>
</gene>
<feature type="compositionally biased region" description="Basic residues" evidence="1">
    <location>
        <begin position="537"/>
        <end position="551"/>
    </location>
</feature>
<organism evidence="2 3">
    <name type="scientific">Niveomyces insectorum RCEF 264</name>
    <dbReference type="NCBI Taxonomy" id="1081102"/>
    <lineage>
        <taxon>Eukaryota</taxon>
        <taxon>Fungi</taxon>
        <taxon>Dikarya</taxon>
        <taxon>Ascomycota</taxon>
        <taxon>Pezizomycotina</taxon>
        <taxon>Sordariomycetes</taxon>
        <taxon>Hypocreomycetidae</taxon>
        <taxon>Hypocreales</taxon>
        <taxon>Cordycipitaceae</taxon>
        <taxon>Niveomyces</taxon>
    </lineage>
</organism>
<evidence type="ECO:0000256" key="1">
    <source>
        <dbReference type="SAM" id="MobiDB-lite"/>
    </source>
</evidence>
<evidence type="ECO:0000313" key="3">
    <source>
        <dbReference type="Proteomes" id="UP000076874"/>
    </source>
</evidence>
<feature type="compositionally biased region" description="Low complexity" evidence="1">
    <location>
        <begin position="619"/>
        <end position="631"/>
    </location>
</feature>
<feature type="region of interest" description="Disordered" evidence="1">
    <location>
        <begin position="386"/>
        <end position="572"/>
    </location>
</feature>
<name>A0A167NTF6_9HYPO</name>
<feature type="compositionally biased region" description="Low complexity" evidence="1">
    <location>
        <begin position="9"/>
        <end position="18"/>
    </location>
</feature>
<feature type="compositionally biased region" description="Basic residues" evidence="1">
    <location>
        <begin position="453"/>
        <end position="465"/>
    </location>
</feature>